<feature type="transmembrane region" description="Helical" evidence="13">
    <location>
        <begin position="181"/>
        <end position="202"/>
    </location>
</feature>
<dbReference type="AlphaFoldDB" id="A0A1G2FGX7"/>
<dbReference type="GO" id="GO:0008237">
    <property type="term" value="F:metallopeptidase activity"/>
    <property type="evidence" value="ECO:0007669"/>
    <property type="project" value="UniProtKB-KW"/>
</dbReference>
<feature type="transmembrane region" description="Helical" evidence="13">
    <location>
        <begin position="99"/>
        <end position="118"/>
    </location>
</feature>
<sequence length="228" mass="25942">MESITTLIFQLVVLLMSVVIHEFSHGWVAYKLGDPTAKYYGRLTLNPLKHLDLVGSFIVPLFMFFFVRLFGGGVIFGWAKPVPFNPYNLRDQRYGPAKVAVAGPGANLLTALVFGLFLRFGSPYLTGLNSQTLNLVHIFGFIVFVNILLAVFNLIPIPPLDGSKLLFAFLPYKYENIRIALERYGLMILLLFVFFVFQRIFFYIILPFSYLIVGPAMFEKAVLWWLAP</sequence>
<keyword evidence="8" id="KW-0378">Hydrolase</keyword>
<dbReference type="InterPro" id="IPR052348">
    <property type="entry name" value="Metallopeptidase_M50B"/>
</dbReference>
<comment type="cofactor">
    <cofactor evidence="1">
        <name>Zn(2+)</name>
        <dbReference type="ChEBI" id="CHEBI:29105"/>
    </cofactor>
</comment>
<accession>A0A1G2FGX7</accession>
<dbReference type="PANTHER" id="PTHR35864:SF1">
    <property type="entry name" value="ZINC METALLOPROTEASE YWHC-RELATED"/>
    <property type="match status" value="1"/>
</dbReference>
<keyword evidence="10 13" id="KW-1133">Transmembrane helix</keyword>
<feature type="transmembrane region" description="Helical" evidence="13">
    <location>
        <begin position="138"/>
        <end position="160"/>
    </location>
</feature>
<evidence type="ECO:0000256" key="12">
    <source>
        <dbReference type="ARBA" id="ARBA00023136"/>
    </source>
</evidence>
<dbReference type="InterPro" id="IPR008915">
    <property type="entry name" value="Peptidase_M50"/>
</dbReference>
<evidence type="ECO:0000256" key="10">
    <source>
        <dbReference type="ARBA" id="ARBA00022989"/>
    </source>
</evidence>
<proteinExistence type="inferred from homology"/>
<evidence type="ECO:0000313" key="15">
    <source>
        <dbReference type="EMBL" id="OGZ37323.1"/>
    </source>
</evidence>
<dbReference type="Proteomes" id="UP000177061">
    <property type="component" value="Unassembled WGS sequence"/>
</dbReference>
<evidence type="ECO:0000256" key="13">
    <source>
        <dbReference type="SAM" id="Phobius"/>
    </source>
</evidence>
<evidence type="ECO:0000313" key="16">
    <source>
        <dbReference type="Proteomes" id="UP000177061"/>
    </source>
</evidence>
<keyword evidence="9" id="KW-0862">Zinc</keyword>
<feature type="transmembrane region" description="Helical" evidence="13">
    <location>
        <begin position="208"/>
        <end position="227"/>
    </location>
</feature>
<evidence type="ECO:0000256" key="7">
    <source>
        <dbReference type="ARBA" id="ARBA00022723"/>
    </source>
</evidence>
<evidence type="ECO:0000256" key="1">
    <source>
        <dbReference type="ARBA" id="ARBA00001947"/>
    </source>
</evidence>
<dbReference type="GO" id="GO:0005886">
    <property type="term" value="C:plasma membrane"/>
    <property type="evidence" value="ECO:0007669"/>
    <property type="project" value="UniProtKB-SubCell"/>
</dbReference>
<evidence type="ECO:0000256" key="11">
    <source>
        <dbReference type="ARBA" id="ARBA00023049"/>
    </source>
</evidence>
<dbReference type="PANTHER" id="PTHR35864">
    <property type="entry name" value="ZINC METALLOPROTEASE MJ0611-RELATED"/>
    <property type="match status" value="1"/>
</dbReference>
<dbReference type="GO" id="GO:0046872">
    <property type="term" value="F:metal ion binding"/>
    <property type="evidence" value="ECO:0007669"/>
    <property type="project" value="UniProtKB-KW"/>
</dbReference>
<evidence type="ECO:0000259" key="14">
    <source>
        <dbReference type="Pfam" id="PF02163"/>
    </source>
</evidence>
<comment type="similarity">
    <text evidence="3">Belongs to the peptidase M50B family.</text>
</comment>
<comment type="subcellular location">
    <subcellularLocation>
        <location evidence="2">Cell membrane</location>
        <topology evidence="2">Multi-pass membrane protein</topology>
    </subcellularLocation>
</comment>
<gene>
    <name evidence="15" type="ORF">A3J64_01645</name>
</gene>
<reference evidence="15 16" key="1">
    <citation type="journal article" date="2016" name="Nat. Commun.">
        <title>Thousands of microbial genomes shed light on interconnected biogeochemical processes in an aquifer system.</title>
        <authorList>
            <person name="Anantharaman K."/>
            <person name="Brown C.T."/>
            <person name="Hug L.A."/>
            <person name="Sharon I."/>
            <person name="Castelle C.J."/>
            <person name="Probst A.J."/>
            <person name="Thomas B.C."/>
            <person name="Singh A."/>
            <person name="Wilkins M.J."/>
            <person name="Karaoz U."/>
            <person name="Brodie E.L."/>
            <person name="Williams K.H."/>
            <person name="Hubbard S.S."/>
            <person name="Banfield J.F."/>
        </authorList>
    </citation>
    <scope>NUCLEOTIDE SEQUENCE [LARGE SCALE GENOMIC DNA]</scope>
</reference>
<feature type="transmembrane region" description="Helical" evidence="13">
    <location>
        <begin position="57"/>
        <end position="79"/>
    </location>
</feature>
<evidence type="ECO:0000256" key="5">
    <source>
        <dbReference type="ARBA" id="ARBA00022670"/>
    </source>
</evidence>
<name>A0A1G2FGX7_9BACT</name>
<dbReference type="EMBL" id="MHNB01000012">
    <property type="protein sequence ID" value="OGZ37323.1"/>
    <property type="molecule type" value="Genomic_DNA"/>
</dbReference>
<evidence type="ECO:0000256" key="2">
    <source>
        <dbReference type="ARBA" id="ARBA00004651"/>
    </source>
</evidence>
<comment type="caution">
    <text evidence="15">The sequence shown here is derived from an EMBL/GenBank/DDBJ whole genome shotgun (WGS) entry which is preliminary data.</text>
</comment>
<dbReference type="InterPro" id="IPR044537">
    <property type="entry name" value="Rip2-like"/>
</dbReference>
<dbReference type="CDD" id="cd06158">
    <property type="entry name" value="S2P-M50_like_1"/>
    <property type="match status" value="1"/>
</dbReference>
<dbReference type="Pfam" id="PF02163">
    <property type="entry name" value="Peptidase_M50"/>
    <property type="match status" value="1"/>
</dbReference>
<evidence type="ECO:0000256" key="3">
    <source>
        <dbReference type="ARBA" id="ARBA00007931"/>
    </source>
</evidence>
<evidence type="ECO:0000256" key="6">
    <source>
        <dbReference type="ARBA" id="ARBA00022692"/>
    </source>
</evidence>
<keyword evidence="11" id="KW-0482">Metalloprotease</keyword>
<dbReference type="GO" id="GO:0006508">
    <property type="term" value="P:proteolysis"/>
    <property type="evidence" value="ECO:0007669"/>
    <property type="project" value="UniProtKB-KW"/>
</dbReference>
<keyword evidence="4" id="KW-1003">Cell membrane</keyword>
<protein>
    <recommendedName>
        <fullName evidence="14">Peptidase M50 domain-containing protein</fullName>
    </recommendedName>
</protein>
<evidence type="ECO:0000256" key="4">
    <source>
        <dbReference type="ARBA" id="ARBA00022475"/>
    </source>
</evidence>
<keyword evidence="7" id="KW-0479">Metal-binding</keyword>
<keyword evidence="5" id="KW-0645">Protease</keyword>
<keyword evidence="6 13" id="KW-0812">Transmembrane</keyword>
<evidence type="ECO:0000256" key="9">
    <source>
        <dbReference type="ARBA" id="ARBA00022833"/>
    </source>
</evidence>
<feature type="domain" description="Peptidase M50" evidence="14">
    <location>
        <begin position="132"/>
        <end position="191"/>
    </location>
</feature>
<keyword evidence="12 13" id="KW-0472">Membrane</keyword>
<organism evidence="15 16">
    <name type="scientific">Candidatus Portnoybacteria bacterium RIFCSPHIGHO2_12_FULL_38_9</name>
    <dbReference type="NCBI Taxonomy" id="1801997"/>
    <lineage>
        <taxon>Bacteria</taxon>
        <taxon>Candidatus Portnoyibacteriota</taxon>
    </lineage>
</organism>
<evidence type="ECO:0000256" key="8">
    <source>
        <dbReference type="ARBA" id="ARBA00022801"/>
    </source>
</evidence>